<dbReference type="EMBL" id="KQ979008">
    <property type="protein sequence ID" value="KYN26649.1"/>
    <property type="molecule type" value="Genomic_DNA"/>
</dbReference>
<organism evidence="1 2">
    <name type="scientific">Trachymyrmex cornetzi</name>
    <dbReference type="NCBI Taxonomy" id="471704"/>
    <lineage>
        <taxon>Eukaryota</taxon>
        <taxon>Metazoa</taxon>
        <taxon>Ecdysozoa</taxon>
        <taxon>Arthropoda</taxon>
        <taxon>Hexapoda</taxon>
        <taxon>Insecta</taxon>
        <taxon>Pterygota</taxon>
        <taxon>Neoptera</taxon>
        <taxon>Endopterygota</taxon>
        <taxon>Hymenoptera</taxon>
        <taxon>Apocrita</taxon>
        <taxon>Aculeata</taxon>
        <taxon>Formicoidea</taxon>
        <taxon>Formicidae</taxon>
        <taxon>Myrmicinae</taxon>
        <taxon>Trachymyrmex</taxon>
    </lineage>
</organism>
<protein>
    <recommendedName>
        <fullName evidence="3">Transposable element Tc3 transposase</fullName>
    </recommendedName>
</protein>
<dbReference type="STRING" id="471704.A0A151JLG6"/>
<evidence type="ECO:0008006" key="3">
    <source>
        <dbReference type="Google" id="ProtNLM"/>
    </source>
</evidence>
<dbReference type="Gene3D" id="3.30.420.10">
    <property type="entry name" value="Ribonuclease H-like superfamily/Ribonuclease H"/>
    <property type="match status" value="1"/>
</dbReference>
<keyword evidence="2" id="KW-1185">Reference proteome</keyword>
<proteinExistence type="predicted"/>
<dbReference type="AlphaFoldDB" id="A0A151JLG6"/>
<dbReference type="Proteomes" id="UP000078492">
    <property type="component" value="Unassembled WGS sequence"/>
</dbReference>
<reference evidence="1 2" key="1">
    <citation type="submission" date="2015-09" db="EMBL/GenBank/DDBJ databases">
        <title>Trachymyrmex cornetzi WGS genome.</title>
        <authorList>
            <person name="Nygaard S."/>
            <person name="Hu H."/>
            <person name="Boomsma J."/>
            <person name="Zhang G."/>
        </authorList>
    </citation>
    <scope>NUCLEOTIDE SEQUENCE [LARGE SCALE GENOMIC DNA]</scope>
    <source>
        <strain evidence="1">Tcor2-1</strain>
        <tissue evidence="1">Whole body</tissue>
    </source>
</reference>
<accession>A0A151JLG6</accession>
<sequence length="134" mass="15805">MSTRQIERELGIPKSTSHILTTHNFHPYHITLAQQLTFNDFQQRLEFCRWTNNPVSWCPRSPDLSSLDFSLWGYLKNVVYSKTPTTRENMMERITLACRSIPRNILLSTVDSFERRVQLCVDFNGQVFEHLLRS</sequence>
<evidence type="ECO:0000313" key="2">
    <source>
        <dbReference type="Proteomes" id="UP000078492"/>
    </source>
</evidence>
<dbReference type="PANTHER" id="PTHR47326">
    <property type="entry name" value="TRANSPOSABLE ELEMENT TC3 TRANSPOSASE-LIKE PROTEIN"/>
    <property type="match status" value="1"/>
</dbReference>
<gene>
    <name evidence="1" type="ORF">ALC57_03979</name>
</gene>
<name>A0A151JLG6_9HYME</name>
<dbReference type="GO" id="GO:0003676">
    <property type="term" value="F:nucleic acid binding"/>
    <property type="evidence" value="ECO:0007669"/>
    <property type="project" value="InterPro"/>
</dbReference>
<dbReference type="InterPro" id="IPR036397">
    <property type="entry name" value="RNaseH_sf"/>
</dbReference>
<dbReference type="PANTHER" id="PTHR47326:SF1">
    <property type="entry name" value="HTH PSQ-TYPE DOMAIN-CONTAINING PROTEIN"/>
    <property type="match status" value="1"/>
</dbReference>
<evidence type="ECO:0000313" key="1">
    <source>
        <dbReference type="EMBL" id="KYN26649.1"/>
    </source>
</evidence>